<dbReference type="RefSeq" id="WP_045297991.1">
    <property type="nucleotide sequence ID" value="NZ_JYJA01000031.1"/>
</dbReference>
<dbReference type="InterPro" id="IPR037401">
    <property type="entry name" value="SnoaL-like"/>
</dbReference>
<evidence type="ECO:0000313" key="3">
    <source>
        <dbReference type="Proteomes" id="UP000034098"/>
    </source>
</evidence>
<keyword evidence="3" id="KW-1185">Reference proteome</keyword>
<dbReference type="AlphaFoldDB" id="A0A0M2HGP4"/>
<protein>
    <submittedName>
        <fullName evidence="2">SnoaL-like domain protein</fullName>
    </submittedName>
</protein>
<accession>A0A0M2HGP4</accession>
<sequence length="118" mass="12242">MSTVAELLRLNLHGVFGNRDAAQRREAAARAYSPGVVLTDPEGTVVGPEAVLSSAERLLKDAPEEFVLVEDGPAYVSETTGVLPWAFGPAGAPAVRGLDLITVDDGAITSLTVLLAEA</sequence>
<gene>
    <name evidence="2" type="ORF">RS82_01552</name>
</gene>
<name>A0A0M2HGP4_MICTR</name>
<dbReference type="SUPFAM" id="SSF54427">
    <property type="entry name" value="NTF2-like"/>
    <property type="match status" value="1"/>
</dbReference>
<dbReference type="EMBL" id="JYJA01000031">
    <property type="protein sequence ID" value="KJL43495.1"/>
    <property type="molecule type" value="Genomic_DNA"/>
</dbReference>
<dbReference type="Gene3D" id="3.10.450.50">
    <property type="match status" value="1"/>
</dbReference>
<comment type="caution">
    <text evidence="2">The sequence shown here is derived from an EMBL/GenBank/DDBJ whole genome shotgun (WGS) entry which is preliminary data.</text>
</comment>
<feature type="domain" description="SnoaL-like" evidence="1">
    <location>
        <begin position="22"/>
        <end position="110"/>
    </location>
</feature>
<dbReference type="InterPro" id="IPR032710">
    <property type="entry name" value="NTF2-like_dom_sf"/>
</dbReference>
<evidence type="ECO:0000313" key="2">
    <source>
        <dbReference type="EMBL" id="KJL43495.1"/>
    </source>
</evidence>
<dbReference type="Proteomes" id="UP000034098">
    <property type="component" value="Unassembled WGS sequence"/>
</dbReference>
<dbReference type="OrthoDB" id="7064268at2"/>
<reference evidence="2 3" key="1">
    <citation type="submission" date="2015-02" db="EMBL/GenBank/DDBJ databases">
        <title>Draft genome sequences of ten Microbacterium spp. with emphasis on heavy metal contaminated environments.</title>
        <authorList>
            <person name="Corretto E."/>
        </authorList>
    </citation>
    <scope>NUCLEOTIDE SEQUENCE [LARGE SCALE GENOMIC DNA]</scope>
    <source>
        <strain evidence="2 3">DSM 8608</strain>
    </source>
</reference>
<organism evidence="2 3">
    <name type="scientific">Microbacterium trichothecenolyticum</name>
    <name type="common">Aureobacterium trichothecenolyticum</name>
    <dbReference type="NCBI Taxonomy" id="69370"/>
    <lineage>
        <taxon>Bacteria</taxon>
        <taxon>Bacillati</taxon>
        <taxon>Actinomycetota</taxon>
        <taxon>Actinomycetes</taxon>
        <taxon>Micrococcales</taxon>
        <taxon>Microbacteriaceae</taxon>
        <taxon>Microbacterium</taxon>
    </lineage>
</organism>
<dbReference type="Pfam" id="PF12680">
    <property type="entry name" value="SnoaL_2"/>
    <property type="match status" value="1"/>
</dbReference>
<proteinExistence type="predicted"/>
<evidence type="ECO:0000259" key="1">
    <source>
        <dbReference type="Pfam" id="PF12680"/>
    </source>
</evidence>
<dbReference type="PATRIC" id="fig|69370.6.peg.1585"/>